<protein>
    <submittedName>
        <fullName evidence="1">Uncharacterized protein</fullName>
    </submittedName>
</protein>
<name>A0A2A3EQI9_APICC</name>
<dbReference type="EMBL" id="KZ288194">
    <property type="protein sequence ID" value="PBC33950.1"/>
    <property type="molecule type" value="Genomic_DNA"/>
</dbReference>
<organism evidence="1 2">
    <name type="scientific">Apis cerana cerana</name>
    <name type="common">Oriental honeybee</name>
    <dbReference type="NCBI Taxonomy" id="94128"/>
    <lineage>
        <taxon>Eukaryota</taxon>
        <taxon>Metazoa</taxon>
        <taxon>Ecdysozoa</taxon>
        <taxon>Arthropoda</taxon>
        <taxon>Hexapoda</taxon>
        <taxon>Insecta</taxon>
        <taxon>Pterygota</taxon>
        <taxon>Neoptera</taxon>
        <taxon>Endopterygota</taxon>
        <taxon>Hymenoptera</taxon>
        <taxon>Apocrita</taxon>
        <taxon>Aculeata</taxon>
        <taxon>Apoidea</taxon>
        <taxon>Anthophila</taxon>
        <taxon>Apidae</taxon>
        <taxon>Apis</taxon>
    </lineage>
</organism>
<accession>A0A2A3EQI9</accession>
<gene>
    <name evidence="1" type="ORF">APICC_03261</name>
</gene>
<proteinExistence type="predicted"/>
<dbReference type="OrthoDB" id="6700395at2759"/>
<reference evidence="1 2" key="1">
    <citation type="submission" date="2014-07" db="EMBL/GenBank/DDBJ databases">
        <title>Genomic and transcriptomic analysis on Apis cerana provide comprehensive insights into honey bee biology.</title>
        <authorList>
            <person name="Diao Q."/>
            <person name="Sun L."/>
            <person name="Zheng H."/>
            <person name="Zheng H."/>
            <person name="Xu S."/>
            <person name="Wang S."/>
            <person name="Zeng Z."/>
            <person name="Hu F."/>
            <person name="Su S."/>
            <person name="Wu J."/>
        </authorList>
    </citation>
    <scope>NUCLEOTIDE SEQUENCE [LARGE SCALE GENOMIC DNA]</scope>
    <source>
        <tissue evidence="1">Pupae without intestine</tissue>
    </source>
</reference>
<sequence>MIKPNVTTTTEPSTSEIIEQLNFSNITSQNLTFPINESNTNFNIENTEILSLVDAEKINETLNISSNKMSKNSTTNEDNILKMKVNDKIENLFEDVEKNRREQNNWGLSHNMGDSSKIFSRKRCRSGYSPDGNGRCRRLSKRRLSLIPLALRLVPKFLDDTARNARNFVQKEDNRMHSNQTMS</sequence>
<dbReference type="Proteomes" id="UP000242457">
    <property type="component" value="Unassembled WGS sequence"/>
</dbReference>
<evidence type="ECO:0000313" key="1">
    <source>
        <dbReference type="EMBL" id="PBC33950.1"/>
    </source>
</evidence>
<evidence type="ECO:0000313" key="2">
    <source>
        <dbReference type="Proteomes" id="UP000242457"/>
    </source>
</evidence>
<keyword evidence="2" id="KW-1185">Reference proteome</keyword>
<dbReference type="AlphaFoldDB" id="A0A2A3EQI9"/>